<organism evidence="3 4">
    <name type="scientific">Hibiscus sabdariffa</name>
    <name type="common">roselle</name>
    <dbReference type="NCBI Taxonomy" id="183260"/>
    <lineage>
        <taxon>Eukaryota</taxon>
        <taxon>Viridiplantae</taxon>
        <taxon>Streptophyta</taxon>
        <taxon>Embryophyta</taxon>
        <taxon>Tracheophyta</taxon>
        <taxon>Spermatophyta</taxon>
        <taxon>Magnoliopsida</taxon>
        <taxon>eudicotyledons</taxon>
        <taxon>Gunneridae</taxon>
        <taxon>Pentapetalae</taxon>
        <taxon>rosids</taxon>
        <taxon>malvids</taxon>
        <taxon>Malvales</taxon>
        <taxon>Malvaceae</taxon>
        <taxon>Malvoideae</taxon>
        <taxon>Hibiscus</taxon>
    </lineage>
</organism>
<feature type="compositionally biased region" description="Polar residues" evidence="1">
    <location>
        <begin position="373"/>
        <end position="383"/>
    </location>
</feature>
<protein>
    <submittedName>
        <fullName evidence="3">Uncharacterized protein</fullName>
    </submittedName>
</protein>
<keyword evidence="2" id="KW-0472">Membrane</keyword>
<accession>A0ABR2FD85</accession>
<evidence type="ECO:0000256" key="1">
    <source>
        <dbReference type="SAM" id="MobiDB-lite"/>
    </source>
</evidence>
<gene>
    <name evidence="3" type="ORF">V6N12_069068</name>
</gene>
<keyword evidence="2" id="KW-1133">Transmembrane helix</keyword>
<feature type="region of interest" description="Disordered" evidence="1">
    <location>
        <begin position="319"/>
        <end position="390"/>
    </location>
</feature>
<dbReference type="Proteomes" id="UP001472677">
    <property type="component" value="Unassembled WGS sequence"/>
</dbReference>
<feature type="transmembrane region" description="Helical" evidence="2">
    <location>
        <begin position="28"/>
        <end position="53"/>
    </location>
</feature>
<dbReference type="EMBL" id="JBBPBM010000006">
    <property type="protein sequence ID" value="KAK8578724.1"/>
    <property type="molecule type" value="Genomic_DNA"/>
</dbReference>
<feature type="transmembrane region" description="Helical" evidence="2">
    <location>
        <begin position="65"/>
        <end position="84"/>
    </location>
</feature>
<feature type="compositionally biased region" description="Low complexity" evidence="1">
    <location>
        <begin position="134"/>
        <end position="144"/>
    </location>
</feature>
<proteinExistence type="predicted"/>
<feature type="compositionally biased region" description="Polar residues" evidence="1">
    <location>
        <begin position="320"/>
        <end position="334"/>
    </location>
</feature>
<evidence type="ECO:0000313" key="4">
    <source>
        <dbReference type="Proteomes" id="UP001472677"/>
    </source>
</evidence>
<reference evidence="3 4" key="1">
    <citation type="journal article" date="2024" name="G3 (Bethesda)">
        <title>Genome assembly of Hibiscus sabdariffa L. provides insights into metabolisms of medicinal natural products.</title>
        <authorList>
            <person name="Kim T."/>
        </authorList>
    </citation>
    <scope>NUCLEOTIDE SEQUENCE [LARGE SCALE GENOMIC DNA]</scope>
    <source>
        <strain evidence="3">TK-2024</strain>
        <tissue evidence="3">Old leaves</tissue>
    </source>
</reference>
<keyword evidence="2" id="KW-0812">Transmembrane</keyword>
<evidence type="ECO:0000256" key="2">
    <source>
        <dbReference type="SAM" id="Phobius"/>
    </source>
</evidence>
<keyword evidence="4" id="KW-1185">Reference proteome</keyword>
<name>A0ABR2FD85_9ROSI</name>
<sequence>MAWFTLCFTGGLLGSLSRLVQFLTGLRFATLAGIALPGCGLCMARSVAYVGFHYRPCVLLPVWRLPFRLWPILVLFLLAGVALWHKLDGQKLQYGAWLRAPQPKRPIAVRPRGRISLVHDAAAVPASAPSAASGSPIAGGSVPAQSPASDAATRHATGGTPPAPVTSDVPATGGTPPAPVTSDTLPACTPAAVGQEQDMYDPMVHSATSDMLEDALAMPTDCALLVDIDGVVQSHGEDLVHDDIDAAADTLICEVAASVLGCAPISVDTDAAVVSATSVAMTPASPMAPVLSRSAPACAHRLPMPSLPEHQEFDAWYAAQTRQASTSRSDQPDSAQAPRAPKRHASHSDPTKAKRPRPSTSSRIPLIPKAGMSSANNSSAETARQSHREK</sequence>
<evidence type="ECO:0000313" key="3">
    <source>
        <dbReference type="EMBL" id="KAK8578724.1"/>
    </source>
</evidence>
<feature type="region of interest" description="Disordered" evidence="1">
    <location>
        <begin position="134"/>
        <end position="188"/>
    </location>
</feature>
<comment type="caution">
    <text evidence="3">The sequence shown here is derived from an EMBL/GenBank/DDBJ whole genome shotgun (WGS) entry which is preliminary data.</text>
</comment>